<dbReference type="InterPro" id="IPR036291">
    <property type="entry name" value="NAD(P)-bd_dom_sf"/>
</dbReference>
<organism evidence="2 3">
    <name type="scientific">Dictyobacter alpinus</name>
    <dbReference type="NCBI Taxonomy" id="2014873"/>
    <lineage>
        <taxon>Bacteria</taxon>
        <taxon>Bacillati</taxon>
        <taxon>Chloroflexota</taxon>
        <taxon>Ktedonobacteria</taxon>
        <taxon>Ktedonobacterales</taxon>
        <taxon>Dictyobacteraceae</taxon>
        <taxon>Dictyobacter</taxon>
    </lineage>
</organism>
<dbReference type="Pfam" id="PF05368">
    <property type="entry name" value="NmrA"/>
    <property type="match status" value="1"/>
</dbReference>
<dbReference type="Gene3D" id="3.40.50.720">
    <property type="entry name" value="NAD(P)-binding Rossmann-like Domain"/>
    <property type="match status" value="1"/>
</dbReference>
<dbReference type="AlphaFoldDB" id="A0A402BKR5"/>
<gene>
    <name evidence="2" type="ORF">KDA_73940</name>
</gene>
<proteinExistence type="predicted"/>
<comment type="caution">
    <text evidence="2">The sequence shown here is derived from an EMBL/GenBank/DDBJ whole genome shotgun (WGS) entry which is preliminary data.</text>
</comment>
<name>A0A402BKR5_9CHLR</name>
<keyword evidence="3" id="KW-1185">Reference proteome</keyword>
<dbReference type="SUPFAM" id="SSF51735">
    <property type="entry name" value="NAD(P)-binding Rossmann-fold domains"/>
    <property type="match status" value="1"/>
</dbReference>
<reference evidence="3" key="1">
    <citation type="submission" date="2018-12" db="EMBL/GenBank/DDBJ databases">
        <title>Tengunoibacter tsumagoiensis gen. nov., sp. nov., Dictyobacter kobayashii sp. nov., D. alpinus sp. nov., and D. joshuensis sp. nov. and description of Dictyobacteraceae fam. nov. within the order Ktedonobacterales isolated from Tengu-no-mugimeshi.</title>
        <authorList>
            <person name="Wang C.M."/>
            <person name="Zheng Y."/>
            <person name="Sakai Y."/>
            <person name="Toyoda A."/>
            <person name="Minakuchi Y."/>
            <person name="Abe K."/>
            <person name="Yokota A."/>
            <person name="Yabe S."/>
        </authorList>
    </citation>
    <scope>NUCLEOTIDE SEQUENCE [LARGE SCALE GENOMIC DNA]</scope>
    <source>
        <strain evidence="3">Uno16</strain>
    </source>
</reference>
<dbReference type="EMBL" id="BIFT01000002">
    <property type="protein sequence ID" value="GCE31910.1"/>
    <property type="molecule type" value="Genomic_DNA"/>
</dbReference>
<accession>A0A402BKR5</accession>
<evidence type="ECO:0000259" key="1">
    <source>
        <dbReference type="Pfam" id="PF05368"/>
    </source>
</evidence>
<evidence type="ECO:0000313" key="2">
    <source>
        <dbReference type="EMBL" id="GCE31910.1"/>
    </source>
</evidence>
<dbReference type="InterPro" id="IPR008030">
    <property type="entry name" value="NmrA-like"/>
</dbReference>
<evidence type="ECO:0000313" key="3">
    <source>
        <dbReference type="Proteomes" id="UP000287171"/>
    </source>
</evidence>
<dbReference type="Proteomes" id="UP000287171">
    <property type="component" value="Unassembled WGS sequence"/>
</dbReference>
<dbReference type="InterPro" id="IPR051604">
    <property type="entry name" value="Ergot_Alk_Oxidoreductase"/>
</dbReference>
<protein>
    <recommendedName>
        <fullName evidence="1">NmrA-like domain-containing protein</fullName>
    </recommendedName>
</protein>
<dbReference type="RefSeq" id="WP_218027648.1">
    <property type="nucleotide sequence ID" value="NZ_BIFT01000002.1"/>
</dbReference>
<sequence length="128" mass="14014">MPSAIAQQGARQRDIAAVSAQASLDPIHAGHTYVLTGLQSLSQRDKVDLISRAIGKPVRWEEVPPQQFRQAMLAQGVPEDVPERIIGFWSSLSSQQTMPISPAVEQILGRPALTFAEWASEHAAAFWN</sequence>
<dbReference type="PANTHER" id="PTHR43162:SF1">
    <property type="entry name" value="PRESTALK A DIFFERENTIATION PROTEIN A"/>
    <property type="match status" value="1"/>
</dbReference>
<feature type="domain" description="NmrA-like" evidence="1">
    <location>
        <begin position="11"/>
        <end position="104"/>
    </location>
</feature>
<dbReference type="PANTHER" id="PTHR43162">
    <property type="match status" value="1"/>
</dbReference>